<evidence type="ECO:0000256" key="2">
    <source>
        <dbReference type="ARBA" id="ARBA00005387"/>
    </source>
</evidence>
<evidence type="ECO:0000256" key="4">
    <source>
        <dbReference type="ARBA" id="ARBA00022884"/>
    </source>
</evidence>
<evidence type="ECO:0000256" key="5">
    <source>
        <dbReference type="ARBA" id="ARBA00023242"/>
    </source>
</evidence>
<evidence type="ECO:0000256" key="3">
    <source>
        <dbReference type="ARBA" id="ARBA00022553"/>
    </source>
</evidence>
<evidence type="ECO:0000259" key="8">
    <source>
        <dbReference type="PROSITE" id="PS50102"/>
    </source>
</evidence>
<comment type="similarity">
    <text evidence="2">Belongs to the RRM Spen family.</text>
</comment>
<dbReference type="Gene3D" id="3.30.70.330">
    <property type="match status" value="2"/>
</dbReference>
<protein>
    <submittedName>
        <fullName evidence="11">Uncharacterized protein</fullName>
    </submittedName>
</protein>
<dbReference type="AlphaFoldDB" id="A0A915KDF1"/>
<dbReference type="PROSITE" id="PS50917">
    <property type="entry name" value="SPOC"/>
    <property type="match status" value="1"/>
</dbReference>
<dbReference type="OMA" id="ELYTADW"/>
<dbReference type="SUPFAM" id="SSF54928">
    <property type="entry name" value="RNA-binding domain, RBD"/>
    <property type="match status" value="1"/>
</dbReference>
<dbReference type="SMART" id="SM00360">
    <property type="entry name" value="RRM"/>
    <property type="match status" value="2"/>
</dbReference>
<dbReference type="GO" id="GO:0003723">
    <property type="term" value="F:RNA binding"/>
    <property type="evidence" value="ECO:0007669"/>
    <property type="project" value="UniProtKB-UniRule"/>
</dbReference>
<comment type="subcellular location">
    <subcellularLocation>
        <location evidence="1">Nucleus</location>
    </subcellularLocation>
</comment>
<proteinExistence type="inferred from homology"/>
<feature type="domain" description="RRM" evidence="8">
    <location>
        <begin position="68"/>
        <end position="144"/>
    </location>
</feature>
<evidence type="ECO:0000256" key="1">
    <source>
        <dbReference type="ARBA" id="ARBA00004123"/>
    </source>
</evidence>
<name>A0A915KDF1_ROMCU</name>
<evidence type="ECO:0000256" key="6">
    <source>
        <dbReference type="PROSITE-ProRule" id="PRU00176"/>
    </source>
</evidence>
<evidence type="ECO:0000313" key="10">
    <source>
        <dbReference type="Proteomes" id="UP000887565"/>
    </source>
</evidence>
<feature type="compositionally biased region" description="Basic and acidic residues" evidence="7">
    <location>
        <begin position="193"/>
        <end position="219"/>
    </location>
</feature>
<dbReference type="InterPro" id="IPR012921">
    <property type="entry name" value="SPOC_C"/>
</dbReference>
<dbReference type="PANTHER" id="PTHR23189">
    <property type="entry name" value="RNA RECOGNITION MOTIF-CONTAINING"/>
    <property type="match status" value="1"/>
</dbReference>
<dbReference type="InterPro" id="IPR035979">
    <property type="entry name" value="RBD_domain_sf"/>
</dbReference>
<dbReference type="Pfam" id="PF07744">
    <property type="entry name" value="SPOC"/>
    <property type="match status" value="1"/>
</dbReference>
<dbReference type="InterPro" id="IPR010912">
    <property type="entry name" value="SPOC_met"/>
</dbReference>
<feature type="domain" description="SPOC" evidence="9">
    <location>
        <begin position="272"/>
        <end position="455"/>
    </location>
</feature>
<keyword evidence="4 6" id="KW-0694">RNA-binding</keyword>
<organism evidence="10 11">
    <name type="scientific">Romanomermis culicivorax</name>
    <name type="common">Nematode worm</name>
    <dbReference type="NCBI Taxonomy" id="13658"/>
    <lineage>
        <taxon>Eukaryota</taxon>
        <taxon>Metazoa</taxon>
        <taxon>Ecdysozoa</taxon>
        <taxon>Nematoda</taxon>
        <taxon>Enoplea</taxon>
        <taxon>Dorylaimia</taxon>
        <taxon>Mermithida</taxon>
        <taxon>Mermithoidea</taxon>
        <taxon>Mermithidae</taxon>
        <taxon>Romanomermis</taxon>
    </lineage>
</organism>
<evidence type="ECO:0000259" key="9">
    <source>
        <dbReference type="PROSITE" id="PS50917"/>
    </source>
</evidence>
<reference evidence="11" key="1">
    <citation type="submission" date="2022-11" db="UniProtKB">
        <authorList>
            <consortium name="WormBaseParasite"/>
        </authorList>
    </citation>
    <scope>IDENTIFICATION</scope>
</reference>
<evidence type="ECO:0000256" key="7">
    <source>
        <dbReference type="SAM" id="MobiDB-lite"/>
    </source>
</evidence>
<dbReference type="InterPro" id="IPR012677">
    <property type="entry name" value="Nucleotide-bd_a/b_plait_sf"/>
</dbReference>
<dbReference type="Pfam" id="PF00076">
    <property type="entry name" value="RRM_1"/>
    <property type="match status" value="2"/>
</dbReference>
<dbReference type="CDD" id="cd21544">
    <property type="entry name" value="SPOC_RBM15-like"/>
    <property type="match status" value="1"/>
</dbReference>
<dbReference type="GO" id="GO:0005634">
    <property type="term" value="C:nucleus"/>
    <property type="evidence" value="ECO:0007669"/>
    <property type="project" value="UniProtKB-SubCell"/>
</dbReference>
<keyword evidence="10" id="KW-1185">Reference proteome</keyword>
<feature type="region of interest" description="Disordered" evidence="7">
    <location>
        <begin position="151"/>
        <end position="257"/>
    </location>
</feature>
<dbReference type="Proteomes" id="UP000887565">
    <property type="component" value="Unplaced"/>
</dbReference>
<sequence>ISEIRHFFEKYGTVEEIDIKTPQNGITAYAFVRFSDILSAREARKRCSGEYLRDNRCIIGWGKPIVTRRLWVGGFTSDISLSWLEKEFDRFGPVEKIDFNRGETHAFVLYADQRAATEAFRKLRGLRMKNGVLENVFHVDYADASMYERSTFDDRPRRRSNSRSRSPADRNRSSKRRRSNSGSRSPPPRKRNASSDRDRSPSKSGRRNKDSSSKKDNGRSKRRRSSSSASPHRRRNGVENNGSGKGDNVYSSPATQRQTGLVAAAEFAADSLQDLHEIRSPIWTGVLVLKKSAYPLQLFKMAGDDDLVDAYLRNERAESVQLNITQRYKLDQPRTGEILRVSASAMEHCAYLLAVPNPNVRQDLVEKLADLQSKHLKCLVEYFEDKNAAGVINLSASGNSNNNGASSTTKIAPQGVAYAFPHCTYADDFVATLCPKLSVWRKCKDECLLIVLQKSLTSQTTE</sequence>
<evidence type="ECO:0000313" key="11">
    <source>
        <dbReference type="WBParaSite" id="nRc.2.0.1.t36823-RA"/>
    </source>
</evidence>
<keyword evidence="3" id="KW-0597">Phosphoprotein</keyword>
<dbReference type="PROSITE" id="PS50102">
    <property type="entry name" value="RRM"/>
    <property type="match status" value="2"/>
</dbReference>
<dbReference type="SUPFAM" id="SSF100939">
    <property type="entry name" value="SPOC domain-like"/>
    <property type="match status" value="1"/>
</dbReference>
<accession>A0A915KDF1</accession>
<dbReference type="InterPro" id="IPR000504">
    <property type="entry name" value="RRM_dom"/>
</dbReference>
<dbReference type="InterPro" id="IPR016194">
    <property type="entry name" value="SPOC-like_C_dom_sf"/>
</dbReference>
<feature type="compositionally biased region" description="Basic residues" evidence="7">
    <location>
        <begin position="220"/>
        <end position="235"/>
    </location>
</feature>
<keyword evidence="5" id="KW-0539">Nucleus</keyword>
<dbReference type="WBParaSite" id="nRc.2.0.1.t36823-RA">
    <property type="protein sequence ID" value="nRc.2.0.1.t36823-RA"/>
    <property type="gene ID" value="nRc.2.0.1.g36823"/>
</dbReference>
<feature type="domain" description="RRM" evidence="8">
    <location>
        <begin position="1"/>
        <end position="64"/>
    </location>
</feature>
<dbReference type="Gene3D" id="2.40.290.10">
    <property type="match status" value="1"/>
</dbReference>